<dbReference type="InterPro" id="IPR013749">
    <property type="entry name" value="PM/HMP-P_kinase-1"/>
</dbReference>
<evidence type="ECO:0000256" key="3">
    <source>
        <dbReference type="ARBA" id="ARBA00004769"/>
    </source>
</evidence>
<dbReference type="EMBL" id="SRJC01000001">
    <property type="protein sequence ID" value="TGB05068.1"/>
    <property type="molecule type" value="Genomic_DNA"/>
</dbReference>
<dbReference type="GO" id="GO:0005829">
    <property type="term" value="C:cytosol"/>
    <property type="evidence" value="ECO:0007669"/>
    <property type="project" value="TreeGrafter"/>
</dbReference>
<name>A0A4Z0H3R9_9BACI</name>
<dbReference type="EC" id="2.7.4.7" evidence="6"/>
<dbReference type="RefSeq" id="WP_135327301.1">
    <property type="nucleotide sequence ID" value="NZ_SRJC01000001.1"/>
</dbReference>
<dbReference type="STRING" id="192814.GCA_900166575_02088"/>
<accession>A0A4Z0H3R9</accession>
<dbReference type="Proteomes" id="UP000297982">
    <property type="component" value="Unassembled WGS sequence"/>
</dbReference>
<dbReference type="GO" id="GO:0008902">
    <property type="term" value="F:hydroxymethylpyrimidine kinase activity"/>
    <property type="evidence" value="ECO:0007669"/>
    <property type="project" value="UniProtKB-EC"/>
</dbReference>
<dbReference type="PANTHER" id="PTHR20858:SF17">
    <property type="entry name" value="HYDROXYMETHYLPYRIMIDINE_PHOSPHOMETHYLPYRIMIDINE KINASE THI20-RELATED"/>
    <property type="match status" value="1"/>
</dbReference>
<keyword evidence="8 17" id="KW-0808">Transferase</keyword>
<dbReference type="Pfam" id="PF08543">
    <property type="entry name" value="Phos_pyr_kin"/>
    <property type="match status" value="1"/>
</dbReference>
<keyword evidence="9" id="KW-0547">Nucleotide-binding</keyword>
<dbReference type="EC" id="2.7.1.49" evidence="5"/>
<comment type="catalytic activity">
    <reaction evidence="2">
        <text>4-amino-2-methyl-5-(phosphooxymethyl)pyrimidine + ATP = 4-amino-2-methyl-5-(diphosphooxymethyl)pyrimidine + ADP</text>
        <dbReference type="Rhea" id="RHEA:19893"/>
        <dbReference type="ChEBI" id="CHEBI:30616"/>
        <dbReference type="ChEBI" id="CHEBI:57841"/>
        <dbReference type="ChEBI" id="CHEBI:58354"/>
        <dbReference type="ChEBI" id="CHEBI:456216"/>
        <dbReference type="EC" id="2.7.4.7"/>
    </reaction>
</comment>
<evidence type="ECO:0000256" key="12">
    <source>
        <dbReference type="ARBA" id="ARBA00022977"/>
    </source>
</evidence>
<comment type="catalytic activity">
    <reaction evidence="1">
        <text>4-amino-5-hydroxymethyl-2-methylpyrimidine + ATP = 4-amino-2-methyl-5-(phosphooxymethyl)pyrimidine + ADP + H(+)</text>
        <dbReference type="Rhea" id="RHEA:23096"/>
        <dbReference type="ChEBI" id="CHEBI:15378"/>
        <dbReference type="ChEBI" id="CHEBI:16892"/>
        <dbReference type="ChEBI" id="CHEBI:30616"/>
        <dbReference type="ChEBI" id="CHEBI:58354"/>
        <dbReference type="ChEBI" id="CHEBI:456216"/>
        <dbReference type="EC" id="2.7.1.49"/>
    </reaction>
</comment>
<evidence type="ECO:0000256" key="7">
    <source>
        <dbReference type="ARBA" id="ARBA00019161"/>
    </source>
</evidence>
<sequence length="265" mass="28502">MISCALTIAGTDPSGGAGIQADLKTFQELGVYGMSVVTSVVAQNTTGVQGVHHMPASFLTEQVRSVRYDMPIHAVKSGMIPTVDMMRAVADQVEHIDAPYVIDPVMVAQSGDELIEESAMEMWKERLIPLATIITPNIPEAEKIIGTSIHSVEDMREAAEHICTVLGASAALIKGGHRDGEALDVLYDGSEWEVFTAERIDTANTHGTGCTYSAAITACLSQGHSLFDSVRISKEYVTAAIRESFSLGHGSGPTNHFAWRKERSI</sequence>
<evidence type="ECO:0000256" key="8">
    <source>
        <dbReference type="ARBA" id="ARBA00022679"/>
    </source>
</evidence>
<comment type="pathway">
    <text evidence="3">Cofactor biosynthesis; thiamine diphosphate biosynthesis; 4-amino-2-methyl-5-diphosphomethylpyrimidine from 5-amino-1-(5-phospho-D-ribosyl)imidazole: step 3/3.</text>
</comment>
<evidence type="ECO:0000256" key="4">
    <source>
        <dbReference type="ARBA" id="ARBA00009879"/>
    </source>
</evidence>
<evidence type="ECO:0000259" key="16">
    <source>
        <dbReference type="Pfam" id="PF08543"/>
    </source>
</evidence>
<dbReference type="CDD" id="cd01169">
    <property type="entry name" value="HMPP_kinase"/>
    <property type="match status" value="1"/>
</dbReference>
<evidence type="ECO:0000256" key="10">
    <source>
        <dbReference type="ARBA" id="ARBA00022777"/>
    </source>
</evidence>
<evidence type="ECO:0000313" key="18">
    <source>
        <dbReference type="Proteomes" id="UP000297982"/>
    </source>
</evidence>
<evidence type="ECO:0000256" key="5">
    <source>
        <dbReference type="ARBA" id="ARBA00012135"/>
    </source>
</evidence>
<reference evidence="17 18" key="1">
    <citation type="journal article" date="2003" name="Int. J. Syst. Evol. Microbiol.">
        <title>Halobacillus salinus sp. nov., isolated from a salt lake on the coast of the East Sea in Korea.</title>
        <authorList>
            <person name="Yoon J.H."/>
            <person name="Kang K.H."/>
            <person name="Park Y.H."/>
        </authorList>
    </citation>
    <scope>NUCLEOTIDE SEQUENCE [LARGE SCALE GENOMIC DNA]</scope>
    <source>
        <strain evidence="17 18">HSL-3</strain>
    </source>
</reference>
<dbReference type="NCBIfam" id="TIGR00097">
    <property type="entry name" value="HMP-P_kinase"/>
    <property type="match status" value="1"/>
</dbReference>
<protein>
    <recommendedName>
        <fullName evidence="7">Hydroxymethylpyrimidine/phosphomethylpyrimidine kinase</fullName>
        <ecNumber evidence="5">2.7.1.49</ecNumber>
        <ecNumber evidence="6">2.7.4.7</ecNumber>
    </recommendedName>
    <alternativeName>
        <fullName evidence="14">Hydroxymethylpyrimidine kinase</fullName>
    </alternativeName>
    <alternativeName>
        <fullName evidence="15">Hydroxymethylpyrimidine phosphate kinase</fullName>
    </alternativeName>
</protein>
<organism evidence="17 18">
    <name type="scientific">Halobacillus salinus</name>
    <dbReference type="NCBI Taxonomy" id="192814"/>
    <lineage>
        <taxon>Bacteria</taxon>
        <taxon>Bacillati</taxon>
        <taxon>Bacillota</taxon>
        <taxon>Bacilli</taxon>
        <taxon>Bacillales</taxon>
        <taxon>Bacillaceae</taxon>
        <taxon>Halobacillus</taxon>
    </lineage>
</organism>
<dbReference type="FunFam" id="3.40.1190.20:FF:000003">
    <property type="entry name" value="Phosphomethylpyrimidine kinase ThiD"/>
    <property type="match status" value="1"/>
</dbReference>
<dbReference type="InterPro" id="IPR029056">
    <property type="entry name" value="Ribokinase-like"/>
</dbReference>
<evidence type="ECO:0000256" key="1">
    <source>
        <dbReference type="ARBA" id="ARBA00000151"/>
    </source>
</evidence>
<dbReference type="Gene3D" id="3.40.1190.20">
    <property type="match status" value="1"/>
</dbReference>
<dbReference type="SUPFAM" id="SSF53613">
    <property type="entry name" value="Ribokinase-like"/>
    <property type="match status" value="1"/>
</dbReference>
<evidence type="ECO:0000256" key="6">
    <source>
        <dbReference type="ARBA" id="ARBA00012963"/>
    </source>
</evidence>
<dbReference type="GO" id="GO:0008972">
    <property type="term" value="F:phosphomethylpyrimidine kinase activity"/>
    <property type="evidence" value="ECO:0007669"/>
    <property type="project" value="UniProtKB-EC"/>
</dbReference>
<comment type="caution">
    <text evidence="17">The sequence shown here is derived from an EMBL/GenBank/DDBJ whole genome shotgun (WGS) entry which is preliminary data.</text>
</comment>
<dbReference type="AlphaFoldDB" id="A0A4Z0H3R9"/>
<evidence type="ECO:0000256" key="15">
    <source>
        <dbReference type="ARBA" id="ARBA00043176"/>
    </source>
</evidence>
<feature type="domain" description="Pyridoxamine kinase/Phosphomethylpyrimidine kinase" evidence="16">
    <location>
        <begin position="12"/>
        <end position="255"/>
    </location>
</feature>
<dbReference type="PANTHER" id="PTHR20858">
    <property type="entry name" value="PHOSPHOMETHYLPYRIMIDINE KINASE"/>
    <property type="match status" value="1"/>
</dbReference>
<evidence type="ECO:0000256" key="11">
    <source>
        <dbReference type="ARBA" id="ARBA00022840"/>
    </source>
</evidence>
<keyword evidence="12" id="KW-0784">Thiamine biosynthesis</keyword>
<dbReference type="GO" id="GO:0009228">
    <property type="term" value="P:thiamine biosynthetic process"/>
    <property type="evidence" value="ECO:0007669"/>
    <property type="project" value="UniProtKB-KW"/>
</dbReference>
<comment type="similarity">
    <text evidence="4">Belongs to the ThiD family.</text>
</comment>
<evidence type="ECO:0000256" key="2">
    <source>
        <dbReference type="ARBA" id="ARBA00000565"/>
    </source>
</evidence>
<keyword evidence="18" id="KW-1185">Reference proteome</keyword>
<evidence type="ECO:0000256" key="14">
    <source>
        <dbReference type="ARBA" id="ARBA00042102"/>
    </source>
</evidence>
<dbReference type="GO" id="GO:0005524">
    <property type="term" value="F:ATP binding"/>
    <property type="evidence" value="ECO:0007669"/>
    <property type="project" value="UniProtKB-KW"/>
</dbReference>
<keyword evidence="11" id="KW-0067">ATP-binding</keyword>
<evidence type="ECO:0000256" key="13">
    <source>
        <dbReference type="ARBA" id="ARBA00037917"/>
    </source>
</evidence>
<evidence type="ECO:0000313" key="17">
    <source>
        <dbReference type="EMBL" id="TGB05068.1"/>
    </source>
</evidence>
<keyword evidence="10 17" id="KW-0418">Kinase</keyword>
<dbReference type="InterPro" id="IPR004399">
    <property type="entry name" value="HMP/HMP-P_kinase_dom"/>
</dbReference>
<comment type="pathway">
    <text evidence="13">Cofactor biosynthesis; thiamine diphosphate biosynthesis; 4-amino-2-methyl-5-diphosphomethylpyrimidine from 5-amino-1-(5-phospho-D-ribosyl)imidazole: step 2/3.</text>
</comment>
<proteinExistence type="inferred from homology"/>
<gene>
    <name evidence="17" type="primary">thiD</name>
    <name evidence="17" type="ORF">E4663_08745</name>
</gene>
<evidence type="ECO:0000256" key="9">
    <source>
        <dbReference type="ARBA" id="ARBA00022741"/>
    </source>
</evidence>